<organism evidence="3 4">
    <name type="scientific">Aedes albopictus</name>
    <name type="common">Asian tiger mosquito</name>
    <name type="synonym">Stegomyia albopicta</name>
    <dbReference type="NCBI Taxonomy" id="7160"/>
    <lineage>
        <taxon>Eukaryota</taxon>
        <taxon>Metazoa</taxon>
        <taxon>Ecdysozoa</taxon>
        <taxon>Arthropoda</taxon>
        <taxon>Hexapoda</taxon>
        <taxon>Insecta</taxon>
        <taxon>Pterygota</taxon>
        <taxon>Neoptera</taxon>
        <taxon>Endopterygota</taxon>
        <taxon>Diptera</taxon>
        <taxon>Nematocera</taxon>
        <taxon>Culicoidea</taxon>
        <taxon>Culicidae</taxon>
        <taxon>Culicinae</taxon>
        <taxon>Aedini</taxon>
        <taxon>Aedes</taxon>
        <taxon>Stegomyia</taxon>
    </lineage>
</organism>
<sequence length="205" mass="21097">MLLNWFCLLAVGNFHFSNVFAVPAQKFSPGIPITPTQNQNPGEVNGVLEAGGPGPVKVSAPTYTQPAAPSTVVIRTRPTPTSVIVQPSHQQQQSPVYLESNKPFYSSPQYAGQQPTAYVYPDGTYAPVPPQPIQTGTRFGNAYLGSGPLSALLGDATRWDSSRPSAWGSAIRPSNAGQALGALGALGTAGLLGAGALGAGALLLG</sequence>
<keyword evidence="1" id="KW-0812">Transmembrane</keyword>
<evidence type="ECO:0000313" key="3">
    <source>
        <dbReference type="EnsemblMetazoa" id="AALFPA23_015599.P22700"/>
    </source>
</evidence>
<keyword evidence="2" id="KW-0732">Signal</keyword>
<dbReference type="RefSeq" id="XP_062708707.1">
    <property type="nucleotide sequence ID" value="XM_062852723.1"/>
</dbReference>
<name>A0ABM1Z6S2_AEDAL</name>
<accession>A0ABM1Z6S2</accession>
<evidence type="ECO:0000256" key="1">
    <source>
        <dbReference type="SAM" id="Phobius"/>
    </source>
</evidence>
<feature type="signal peptide" evidence="2">
    <location>
        <begin position="1"/>
        <end position="21"/>
    </location>
</feature>
<keyword evidence="1" id="KW-0472">Membrane</keyword>
<feature type="chain" id="PRO_5045075278" description="Secreted protein" evidence="2">
    <location>
        <begin position="22"/>
        <end position="205"/>
    </location>
</feature>
<dbReference type="GeneID" id="109416170"/>
<evidence type="ECO:0000256" key="2">
    <source>
        <dbReference type="SAM" id="SignalP"/>
    </source>
</evidence>
<keyword evidence="4" id="KW-1185">Reference proteome</keyword>
<reference evidence="3" key="2">
    <citation type="submission" date="2025-05" db="UniProtKB">
        <authorList>
            <consortium name="EnsemblMetazoa"/>
        </authorList>
    </citation>
    <scope>IDENTIFICATION</scope>
    <source>
        <strain evidence="3">Foshan</strain>
    </source>
</reference>
<feature type="transmembrane region" description="Helical" evidence="1">
    <location>
        <begin position="179"/>
        <end position="204"/>
    </location>
</feature>
<dbReference type="EnsemblMetazoa" id="AALFPA23_015599.R22700">
    <property type="protein sequence ID" value="AALFPA23_015599.P22700"/>
    <property type="gene ID" value="AALFPA23_015599"/>
</dbReference>
<reference evidence="4" key="1">
    <citation type="journal article" date="2015" name="Proc. Natl. Acad. Sci. U.S.A.">
        <title>Genome sequence of the Asian Tiger mosquito, Aedes albopictus, reveals insights into its biology, genetics, and evolution.</title>
        <authorList>
            <person name="Chen X.G."/>
            <person name="Jiang X."/>
            <person name="Gu J."/>
            <person name="Xu M."/>
            <person name="Wu Y."/>
            <person name="Deng Y."/>
            <person name="Zhang C."/>
            <person name="Bonizzoni M."/>
            <person name="Dermauw W."/>
            <person name="Vontas J."/>
            <person name="Armbruster P."/>
            <person name="Huang X."/>
            <person name="Yang Y."/>
            <person name="Zhang H."/>
            <person name="He W."/>
            <person name="Peng H."/>
            <person name="Liu Y."/>
            <person name="Wu K."/>
            <person name="Chen J."/>
            <person name="Lirakis M."/>
            <person name="Topalis P."/>
            <person name="Van Leeuwen T."/>
            <person name="Hall A.B."/>
            <person name="Jiang X."/>
            <person name="Thorpe C."/>
            <person name="Mueller R.L."/>
            <person name="Sun C."/>
            <person name="Waterhouse R.M."/>
            <person name="Yan G."/>
            <person name="Tu Z.J."/>
            <person name="Fang X."/>
            <person name="James A.A."/>
        </authorList>
    </citation>
    <scope>NUCLEOTIDE SEQUENCE [LARGE SCALE GENOMIC DNA]</scope>
    <source>
        <strain evidence="4">Foshan</strain>
    </source>
</reference>
<keyword evidence="1" id="KW-1133">Transmembrane helix</keyword>
<evidence type="ECO:0008006" key="5">
    <source>
        <dbReference type="Google" id="ProtNLM"/>
    </source>
</evidence>
<protein>
    <recommendedName>
        <fullName evidence="5">Secreted protein</fullName>
    </recommendedName>
</protein>
<dbReference type="Proteomes" id="UP000069940">
    <property type="component" value="Unassembled WGS sequence"/>
</dbReference>
<evidence type="ECO:0000313" key="4">
    <source>
        <dbReference type="Proteomes" id="UP000069940"/>
    </source>
</evidence>
<proteinExistence type="predicted"/>